<dbReference type="NCBIfam" id="TIGR00229">
    <property type="entry name" value="sensory_box"/>
    <property type="match status" value="1"/>
</dbReference>
<feature type="domain" description="GGDEF" evidence="4">
    <location>
        <begin position="378"/>
        <end position="511"/>
    </location>
</feature>
<feature type="transmembrane region" description="Helical" evidence="1">
    <location>
        <begin position="191"/>
        <end position="209"/>
    </location>
</feature>
<gene>
    <name evidence="5" type="ORF">PL9214500123</name>
</gene>
<dbReference type="PANTHER" id="PTHR46663:SF3">
    <property type="entry name" value="SLL0267 PROTEIN"/>
    <property type="match status" value="1"/>
</dbReference>
<feature type="transmembrane region" description="Helical" evidence="1">
    <location>
        <begin position="24"/>
        <end position="46"/>
    </location>
</feature>
<dbReference type="PANTHER" id="PTHR46663">
    <property type="entry name" value="DIGUANYLATE CYCLASE DGCT-RELATED"/>
    <property type="match status" value="1"/>
</dbReference>
<dbReference type="CDD" id="cd01949">
    <property type="entry name" value="GGDEF"/>
    <property type="match status" value="1"/>
</dbReference>
<dbReference type="SMART" id="SM00086">
    <property type="entry name" value="PAC"/>
    <property type="match status" value="1"/>
</dbReference>
<dbReference type="FunFam" id="3.30.70.270:FF:000001">
    <property type="entry name" value="Diguanylate cyclase domain protein"/>
    <property type="match status" value="1"/>
</dbReference>
<name>A0A1J1LLQ2_9CYAN</name>
<dbReference type="SMART" id="SM00267">
    <property type="entry name" value="GGDEF"/>
    <property type="match status" value="1"/>
</dbReference>
<dbReference type="CDD" id="cd12915">
    <property type="entry name" value="PDC2_DGC_like"/>
    <property type="match status" value="1"/>
</dbReference>
<keyword evidence="6" id="KW-1185">Reference proteome</keyword>
<dbReference type="SUPFAM" id="SSF55073">
    <property type="entry name" value="Nucleotide cyclase"/>
    <property type="match status" value="1"/>
</dbReference>
<dbReference type="InterPro" id="IPR035965">
    <property type="entry name" value="PAS-like_dom_sf"/>
</dbReference>
<keyword evidence="1" id="KW-0812">Transmembrane</keyword>
<dbReference type="PROSITE" id="PS50113">
    <property type="entry name" value="PAC"/>
    <property type="match status" value="1"/>
</dbReference>
<dbReference type="SUPFAM" id="SSF55785">
    <property type="entry name" value="PYP-like sensor domain (PAS domain)"/>
    <property type="match status" value="1"/>
</dbReference>
<dbReference type="InterPro" id="IPR001610">
    <property type="entry name" value="PAC"/>
</dbReference>
<evidence type="ECO:0000256" key="1">
    <source>
        <dbReference type="SAM" id="Phobius"/>
    </source>
</evidence>
<dbReference type="PROSITE" id="PS50887">
    <property type="entry name" value="GGDEF"/>
    <property type="match status" value="1"/>
</dbReference>
<keyword evidence="1" id="KW-0472">Membrane</keyword>
<reference evidence="6" key="1">
    <citation type="submission" date="2015-10" db="EMBL/GenBank/DDBJ databases">
        <authorList>
            <person name="Regsiter A."/>
            <person name="william w."/>
        </authorList>
    </citation>
    <scope>NUCLEOTIDE SEQUENCE [LARGE SCALE GENOMIC DNA]</scope>
</reference>
<dbReference type="Gene3D" id="3.30.450.20">
    <property type="entry name" value="PAS domain"/>
    <property type="match status" value="2"/>
</dbReference>
<dbReference type="AlphaFoldDB" id="A0A1J1LLQ2"/>
<proteinExistence type="predicted"/>
<dbReference type="PROSITE" id="PS50112">
    <property type="entry name" value="PAS"/>
    <property type="match status" value="1"/>
</dbReference>
<dbReference type="Proteomes" id="UP000184315">
    <property type="component" value="Unassembled WGS sequence"/>
</dbReference>
<feature type="domain" description="PAC" evidence="3">
    <location>
        <begin position="292"/>
        <end position="346"/>
    </location>
</feature>
<protein>
    <submittedName>
        <fullName evidence="5">Putative Diguanylate cyclase</fullName>
        <ecNumber evidence="5">2.7.7.65</ecNumber>
    </submittedName>
</protein>
<dbReference type="InterPro" id="IPR000700">
    <property type="entry name" value="PAS-assoc_C"/>
</dbReference>
<feature type="domain" description="PAS" evidence="2">
    <location>
        <begin position="228"/>
        <end position="266"/>
    </location>
</feature>
<keyword evidence="1" id="KW-1133">Transmembrane helix</keyword>
<evidence type="ECO:0000259" key="2">
    <source>
        <dbReference type="PROSITE" id="PS50112"/>
    </source>
</evidence>
<dbReference type="InterPro" id="IPR000160">
    <property type="entry name" value="GGDEF_dom"/>
</dbReference>
<dbReference type="InterPro" id="IPR043128">
    <property type="entry name" value="Rev_trsase/Diguanyl_cyclase"/>
</dbReference>
<evidence type="ECO:0000259" key="4">
    <source>
        <dbReference type="PROSITE" id="PS50887"/>
    </source>
</evidence>
<dbReference type="OrthoDB" id="453368at2"/>
<organism evidence="5 6">
    <name type="scientific">Planktothrix tepida PCC 9214</name>
    <dbReference type="NCBI Taxonomy" id="671072"/>
    <lineage>
        <taxon>Bacteria</taxon>
        <taxon>Bacillati</taxon>
        <taxon>Cyanobacteriota</taxon>
        <taxon>Cyanophyceae</taxon>
        <taxon>Oscillatoriophycideae</taxon>
        <taxon>Oscillatoriales</taxon>
        <taxon>Microcoleaceae</taxon>
        <taxon>Planktothrix</taxon>
    </lineage>
</organism>
<accession>A0A1J1LLQ2</accession>
<evidence type="ECO:0000259" key="3">
    <source>
        <dbReference type="PROSITE" id="PS50113"/>
    </source>
</evidence>
<evidence type="ECO:0000313" key="6">
    <source>
        <dbReference type="Proteomes" id="UP000184315"/>
    </source>
</evidence>
<dbReference type="NCBIfam" id="TIGR00254">
    <property type="entry name" value="GGDEF"/>
    <property type="match status" value="1"/>
</dbReference>
<keyword evidence="5" id="KW-0548">Nucleotidyltransferase</keyword>
<dbReference type="EMBL" id="CZDF01000156">
    <property type="protein sequence ID" value="CUR32876.1"/>
    <property type="molecule type" value="Genomic_DNA"/>
</dbReference>
<dbReference type="GO" id="GO:0052621">
    <property type="term" value="F:diguanylate cyclase activity"/>
    <property type="evidence" value="ECO:0007669"/>
    <property type="project" value="UniProtKB-EC"/>
</dbReference>
<dbReference type="EC" id="2.7.7.65" evidence="5"/>
<keyword evidence="5" id="KW-0808">Transferase</keyword>
<dbReference type="Pfam" id="PF13426">
    <property type="entry name" value="PAS_9"/>
    <property type="match status" value="1"/>
</dbReference>
<dbReference type="STRING" id="671072.PL9214500123"/>
<dbReference type="CDD" id="cd00130">
    <property type="entry name" value="PAS"/>
    <property type="match status" value="1"/>
</dbReference>
<dbReference type="InterPro" id="IPR029787">
    <property type="entry name" value="Nucleotide_cyclase"/>
</dbReference>
<dbReference type="InterPro" id="IPR000014">
    <property type="entry name" value="PAS"/>
</dbReference>
<dbReference type="SMART" id="SM00091">
    <property type="entry name" value="PAS"/>
    <property type="match status" value="1"/>
</dbReference>
<dbReference type="InterPro" id="IPR052163">
    <property type="entry name" value="DGC-Regulatory_Protein"/>
</dbReference>
<sequence length="543" mass="61812">MGFIYHLLENMKIDDQEKDGQKSLRIICAVGLVIIVATVLGIELFYSYQFKARNTEQNIRNIAQLVAQNISYKLNSKQGLSFFQKNFDSSVLNREIQGINLDNRGVIEIIDLKLRLITREPHLSSDKNRLLQLVALQKFIKENQSQKIEILISPRDGKKSIYGIQRIEGYPLIILIELPLFDVFLTWYIKVMIYGFLFLLLIILLMTLIKRENNYLQQTQELMTRFVAMESADDMIVITSKDGTIEYVNPAFTKITGYQANEVIGKKPSLLKSGRQNKEFYQRLWKTILSGKGWKGELVNSKKDGTTYYEEMTIAPVKNSLNEIIRFVAVKRDISDRKQLEAQLAWLAHFDKLTGLPNRVLFFDRLERAITQAQRQQTRFAVLFIDLDGFKLVNDCLGHQSGDLVLQEVAKRLSLSVRKSDTVARMGGDEFTLILGNISQKNDVIKIAQTILLTLSKRCVVNGHECQIGASIGISFYPDDGTDLETLVNKADAAMYRGKHQGKNRYEFASTEESVTVCINHFIPLSDLETQGEGEKGTRGLGD</sequence>
<evidence type="ECO:0000313" key="5">
    <source>
        <dbReference type="EMBL" id="CUR32876.1"/>
    </source>
</evidence>
<dbReference type="Gene3D" id="3.30.70.270">
    <property type="match status" value="1"/>
</dbReference>
<dbReference type="Pfam" id="PF00990">
    <property type="entry name" value="GGDEF"/>
    <property type="match status" value="1"/>
</dbReference>